<dbReference type="VEuPathDB" id="VectorBase:HLOH_060917"/>
<evidence type="ECO:0000256" key="1">
    <source>
        <dbReference type="SAM" id="MobiDB-lite"/>
    </source>
</evidence>
<feature type="region of interest" description="Disordered" evidence="1">
    <location>
        <begin position="205"/>
        <end position="224"/>
    </location>
</feature>
<dbReference type="GO" id="GO:1902936">
    <property type="term" value="F:phosphatidylinositol bisphosphate binding"/>
    <property type="evidence" value="ECO:0007669"/>
    <property type="project" value="TreeGrafter"/>
</dbReference>
<dbReference type="SUPFAM" id="SSF52087">
    <property type="entry name" value="CRAL/TRIO domain"/>
    <property type="match status" value="1"/>
</dbReference>
<dbReference type="PRINTS" id="PR00180">
    <property type="entry name" value="CRETINALDHBP"/>
</dbReference>
<keyword evidence="4" id="KW-1185">Reference proteome</keyword>
<feature type="domain" description="CRAL/TRIO N-terminal" evidence="2">
    <location>
        <begin position="82"/>
        <end position="107"/>
    </location>
</feature>
<dbReference type="Gene3D" id="1.10.8.20">
    <property type="entry name" value="N-terminal domain of phosphatidylinositol transfer protein sec14p"/>
    <property type="match status" value="1"/>
</dbReference>
<dbReference type="InterPro" id="IPR011074">
    <property type="entry name" value="CRAL/TRIO_N_dom"/>
</dbReference>
<evidence type="ECO:0000313" key="3">
    <source>
        <dbReference type="EMBL" id="KAH9369062.1"/>
    </source>
</evidence>
<evidence type="ECO:0000259" key="2">
    <source>
        <dbReference type="SMART" id="SM01100"/>
    </source>
</evidence>
<proteinExistence type="predicted"/>
<dbReference type="EMBL" id="JABSTR010000004">
    <property type="protein sequence ID" value="KAH9369062.1"/>
    <property type="molecule type" value="Genomic_DNA"/>
</dbReference>
<gene>
    <name evidence="3" type="ORF">HPB48_002592</name>
</gene>
<dbReference type="PANTHER" id="PTHR10174">
    <property type="entry name" value="ALPHA-TOCOPHEROL TRANSFER PROTEIN-RELATED"/>
    <property type="match status" value="1"/>
</dbReference>
<sequence>MSGVYTKKCVDDVFDTSEGALPFKLQRIAEEELGETPAKKREAVEELTQLLLVIRLSSRLMFLFVHPITAVTAEPGLDANTDVAFLLRFLRVRKYNVDLALQTLRKYYSNRAACPSIYREFLPSKAPAAARKLLMVLPDKDVHGRPIFLCKTENFEKLHEEIPPKALPAEYGGEAPPLDFDAYWSQVDAEEQSFEETRRFGYAAADDQPGAPRAASARTDQPVTRGVPARWTTLSAVCVCKCGLRVTPH</sequence>
<dbReference type="OMA" id="CPSIYRE"/>
<protein>
    <recommendedName>
        <fullName evidence="2">CRAL/TRIO N-terminal domain-containing protein</fullName>
    </recommendedName>
</protein>
<dbReference type="InterPro" id="IPR036273">
    <property type="entry name" value="CRAL/TRIO_N_dom_sf"/>
</dbReference>
<dbReference type="SMART" id="SM01100">
    <property type="entry name" value="CRAL_TRIO_N"/>
    <property type="match status" value="1"/>
</dbReference>
<name>A0A9J6FS95_HAELO</name>
<reference evidence="3 4" key="1">
    <citation type="journal article" date="2020" name="Cell">
        <title>Large-Scale Comparative Analyses of Tick Genomes Elucidate Their Genetic Diversity and Vector Capacities.</title>
        <authorList>
            <consortium name="Tick Genome and Microbiome Consortium (TIGMIC)"/>
            <person name="Jia N."/>
            <person name="Wang J."/>
            <person name="Shi W."/>
            <person name="Du L."/>
            <person name="Sun Y."/>
            <person name="Zhan W."/>
            <person name="Jiang J.F."/>
            <person name="Wang Q."/>
            <person name="Zhang B."/>
            <person name="Ji P."/>
            <person name="Bell-Sakyi L."/>
            <person name="Cui X.M."/>
            <person name="Yuan T.T."/>
            <person name="Jiang B.G."/>
            <person name="Yang W.F."/>
            <person name="Lam T.T."/>
            <person name="Chang Q.C."/>
            <person name="Ding S.J."/>
            <person name="Wang X.J."/>
            <person name="Zhu J.G."/>
            <person name="Ruan X.D."/>
            <person name="Zhao L."/>
            <person name="Wei J.T."/>
            <person name="Ye R.Z."/>
            <person name="Que T.C."/>
            <person name="Du C.H."/>
            <person name="Zhou Y.H."/>
            <person name="Cheng J.X."/>
            <person name="Dai P.F."/>
            <person name="Guo W.B."/>
            <person name="Han X.H."/>
            <person name="Huang E.J."/>
            <person name="Li L.F."/>
            <person name="Wei W."/>
            <person name="Gao Y.C."/>
            <person name="Liu J.Z."/>
            <person name="Shao H.Z."/>
            <person name="Wang X."/>
            <person name="Wang C.C."/>
            <person name="Yang T.C."/>
            <person name="Huo Q.B."/>
            <person name="Li W."/>
            <person name="Chen H.Y."/>
            <person name="Chen S.E."/>
            <person name="Zhou L.G."/>
            <person name="Ni X.B."/>
            <person name="Tian J.H."/>
            <person name="Sheng Y."/>
            <person name="Liu T."/>
            <person name="Pan Y.S."/>
            <person name="Xia L.Y."/>
            <person name="Li J."/>
            <person name="Zhao F."/>
            <person name="Cao W.C."/>
        </authorList>
    </citation>
    <scope>NUCLEOTIDE SEQUENCE [LARGE SCALE GENOMIC DNA]</scope>
    <source>
        <strain evidence="3">HaeL-2018</strain>
    </source>
</reference>
<dbReference type="Proteomes" id="UP000821853">
    <property type="component" value="Chromosome 2"/>
</dbReference>
<evidence type="ECO:0000313" key="4">
    <source>
        <dbReference type="Proteomes" id="UP000821853"/>
    </source>
</evidence>
<dbReference type="AlphaFoldDB" id="A0A9J6FS95"/>
<dbReference type="OrthoDB" id="6504704at2759"/>
<dbReference type="PANTHER" id="PTHR10174:SF130">
    <property type="entry name" value="ALPHA-TOCOPHEROL TRANSFER PROTEIN-LIKE"/>
    <property type="match status" value="1"/>
</dbReference>
<dbReference type="SUPFAM" id="SSF46938">
    <property type="entry name" value="CRAL/TRIO N-terminal domain"/>
    <property type="match status" value="1"/>
</dbReference>
<dbReference type="GO" id="GO:0016020">
    <property type="term" value="C:membrane"/>
    <property type="evidence" value="ECO:0007669"/>
    <property type="project" value="TreeGrafter"/>
</dbReference>
<organism evidence="3 4">
    <name type="scientific">Haemaphysalis longicornis</name>
    <name type="common">Bush tick</name>
    <dbReference type="NCBI Taxonomy" id="44386"/>
    <lineage>
        <taxon>Eukaryota</taxon>
        <taxon>Metazoa</taxon>
        <taxon>Ecdysozoa</taxon>
        <taxon>Arthropoda</taxon>
        <taxon>Chelicerata</taxon>
        <taxon>Arachnida</taxon>
        <taxon>Acari</taxon>
        <taxon>Parasitiformes</taxon>
        <taxon>Ixodida</taxon>
        <taxon>Ixodoidea</taxon>
        <taxon>Ixodidae</taxon>
        <taxon>Haemaphysalinae</taxon>
        <taxon>Haemaphysalis</taxon>
    </lineage>
</organism>
<accession>A0A9J6FS95</accession>
<comment type="caution">
    <text evidence="3">The sequence shown here is derived from an EMBL/GenBank/DDBJ whole genome shotgun (WGS) entry which is preliminary data.</text>
</comment>
<dbReference type="InterPro" id="IPR036865">
    <property type="entry name" value="CRAL-TRIO_dom_sf"/>
</dbReference>